<name>A0ABU1DCU5_9HYPH</name>
<dbReference type="Proteomes" id="UP001181622">
    <property type="component" value="Unassembled WGS sequence"/>
</dbReference>
<comment type="caution">
    <text evidence="1">The sequence shown here is derived from an EMBL/GenBank/DDBJ whole genome shotgun (WGS) entry which is preliminary data.</text>
</comment>
<proteinExistence type="predicted"/>
<sequence length="184" mass="18754">MSASAAEIVRMRLLGASYAQITSATGVSKTAIGTALAGAGLIRPRGRGTPDEAAALRHRGHSYEEIAAALGVSKRRVGNLLSAAAAIGVKVFGGSGPRFDYSAIATMKAAGMSHVAIREETGASAGTISAAVATMGAARRYTRVDRDEVARLQAAGKSAVEIAAELGCSKNSVWNAQRDLRAAA</sequence>
<organism evidence="1 2">
    <name type="scientific">Chelatococcus sambhunathii</name>
    <dbReference type="NCBI Taxonomy" id="363953"/>
    <lineage>
        <taxon>Bacteria</taxon>
        <taxon>Pseudomonadati</taxon>
        <taxon>Pseudomonadota</taxon>
        <taxon>Alphaproteobacteria</taxon>
        <taxon>Hyphomicrobiales</taxon>
        <taxon>Chelatococcaceae</taxon>
        <taxon>Chelatococcus</taxon>
    </lineage>
</organism>
<dbReference type="RefSeq" id="WP_309389266.1">
    <property type="nucleotide sequence ID" value="NZ_JADBEO010000007.1"/>
</dbReference>
<gene>
    <name evidence="1" type="ORF">IHQ68_04500</name>
</gene>
<protein>
    <submittedName>
        <fullName evidence="1">Uncharacterized protein</fullName>
    </submittedName>
</protein>
<accession>A0ABU1DCU5</accession>
<evidence type="ECO:0000313" key="2">
    <source>
        <dbReference type="Proteomes" id="UP001181622"/>
    </source>
</evidence>
<dbReference type="EMBL" id="JADBEO010000007">
    <property type="protein sequence ID" value="MDR4305886.1"/>
    <property type="molecule type" value="Genomic_DNA"/>
</dbReference>
<evidence type="ECO:0000313" key="1">
    <source>
        <dbReference type="EMBL" id="MDR4305886.1"/>
    </source>
</evidence>
<keyword evidence="2" id="KW-1185">Reference proteome</keyword>
<reference evidence="1" key="1">
    <citation type="submission" date="2020-10" db="EMBL/GenBank/DDBJ databases">
        <authorList>
            <person name="Abbas A."/>
            <person name="Razzaq R."/>
            <person name="Waqas M."/>
            <person name="Abbas N."/>
            <person name="Nielsen T.K."/>
            <person name="Hansen L.H."/>
            <person name="Hussain S."/>
            <person name="Shahid M."/>
        </authorList>
    </citation>
    <scope>NUCLEOTIDE SEQUENCE</scope>
    <source>
        <strain evidence="1">S14</strain>
    </source>
</reference>